<dbReference type="EMBL" id="CAJNOJ010000811">
    <property type="protein sequence ID" value="CAF1525096.1"/>
    <property type="molecule type" value="Genomic_DNA"/>
</dbReference>
<accession>A0A814XH71</accession>
<evidence type="ECO:0000313" key="2">
    <source>
        <dbReference type="EMBL" id="CAF1525096.1"/>
    </source>
</evidence>
<proteinExistence type="predicted"/>
<comment type="caution">
    <text evidence="1">The sequence shown here is derived from an EMBL/GenBank/DDBJ whole genome shotgun (WGS) entry which is preliminary data.</text>
</comment>
<dbReference type="AlphaFoldDB" id="A0A814XH71"/>
<dbReference type="Proteomes" id="UP000663852">
    <property type="component" value="Unassembled WGS sequence"/>
</dbReference>
<organism evidence="1 3">
    <name type="scientific">Adineta ricciae</name>
    <name type="common">Rotifer</name>
    <dbReference type="NCBI Taxonomy" id="249248"/>
    <lineage>
        <taxon>Eukaryota</taxon>
        <taxon>Metazoa</taxon>
        <taxon>Spiralia</taxon>
        <taxon>Gnathifera</taxon>
        <taxon>Rotifera</taxon>
        <taxon>Eurotatoria</taxon>
        <taxon>Bdelloidea</taxon>
        <taxon>Adinetida</taxon>
        <taxon>Adinetidae</taxon>
        <taxon>Adineta</taxon>
    </lineage>
</organism>
<dbReference type="EMBL" id="CAJNOR010001895">
    <property type="protein sequence ID" value="CAF1216386.1"/>
    <property type="molecule type" value="Genomic_DNA"/>
</dbReference>
<gene>
    <name evidence="2" type="ORF">EDS130_LOCUS44145</name>
    <name evidence="1" type="ORF">XAT740_LOCUS24468</name>
</gene>
<reference evidence="1" key="1">
    <citation type="submission" date="2021-02" db="EMBL/GenBank/DDBJ databases">
        <authorList>
            <person name="Nowell W R."/>
        </authorList>
    </citation>
    <scope>NUCLEOTIDE SEQUENCE</scope>
</reference>
<evidence type="ECO:0000313" key="1">
    <source>
        <dbReference type="EMBL" id="CAF1216386.1"/>
    </source>
</evidence>
<dbReference type="Proteomes" id="UP000663828">
    <property type="component" value="Unassembled WGS sequence"/>
</dbReference>
<keyword evidence="3" id="KW-1185">Reference proteome</keyword>
<sequence length="116" mass="13107">MQEHRGKLLQRFDPSLTCDHAGGEVVADLKFNSDGSYLAVAIGGKANNKNQLQLRNPIDLTVLHKLDLELGLYCILPLPNNEYLLHSFLGRELFFVNAYGKMKQGLRYDRLFESVA</sequence>
<protein>
    <submittedName>
        <fullName evidence="1">Uncharacterized protein</fullName>
    </submittedName>
</protein>
<name>A0A814XH71_ADIRI</name>
<evidence type="ECO:0000313" key="3">
    <source>
        <dbReference type="Proteomes" id="UP000663828"/>
    </source>
</evidence>